<dbReference type="Gene3D" id="3.40.630.10">
    <property type="entry name" value="Zn peptidases"/>
    <property type="match status" value="1"/>
</dbReference>
<dbReference type="NCBIfam" id="NF003706">
    <property type="entry name" value="PRK05324.1"/>
    <property type="match status" value="1"/>
</dbReference>
<protein>
    <submittedName>
        <fullName evidence="7">Succinylglutamate desuccinylase</fullName>
    </submittedName>
</protein>
<comment type="caution">
    <text evidence="7">The sequence shown here is derived from an EMBL/GenBank/DDBJ whole genome shotgun (WGS) entry which is preliminary data.</text>
</comment>
<evidence type="ECO:0000256" key="4">
    <source>
        <dbReference type="ARBA" id="ARBA00022833"/>
    </source>
</evidence>
<keyword evidence="2" id="KW-0479">Metal-binding</keyword>
<dbReference type="InterPro" id="IPR055438">
    <property type="entry name" value="AstE_AspA_cat"/>
</dbReference>
<accession>A0ABP7PPR7</accession>
<evidence type="ECO:0000313" key="7">
    <source>
        <dbReference type="EMBL" id="GAA3969230.1"/>
    </source>
</evidence>
<dbReference type="Pfam" id="PF04952">
    <property type="entry name" value="AstE_AspA_hybrid"/>
    <property type="match status" value="1"/>
</dbReference>
<dbReference type="PANTHER" id="PTHR15162:SF7">
    <property type="entry name" value="SUCCINYLGLUTAMATE DESUCCINYLASE"/>
    <property type="match status" value="1"/>
</dbReference>
<organism evidence="7 8">
    <name type="scientific">Allohahella marinimesophila</name>
    <dbReference type="NCBI Taxonomy" id="1054972"/>
    <lineage>
        <taxon>Bacteria</taxon>
        <taxon>Pseudomonadati</taxon>
        <taxon>Pseudomonadota</taxon>
        <taxon>Gammaproteobacteria</taxon>
        <taxon>Oceanospirillales</taxon>
        <taxon>Hahellaceae</taxon>
        <taxon>Allohahella</taxon>
    </lineage>
</organism>
<comment type="cofactor">
    <cofactor evidence="1">
        <name>Zn(2+)</name>
        <dbReference type="ChEBI" id="CHEBI:29105"/>
    </cofactor>
</comment>
<feature type="domain" description="AstE/AspA barrel-sandwich hybrid" evidence="5">
    <location>
        <begin position="263"/>
        <end position="335"/>
    </location>
</feature>
<dbReference type="InterPro" id="IPR050178">
    <property type="entry name" value="AspA/AstE_fam"/>
</dbReference>
<evidence type="ECO:0000313" key="8">
    <source>
        <dbReference type="Proteomes" id="UP001501337"/>
    </source>
</evidence>
<keyword evidence="3" id="KW-0378">Hydrolase</keyword>
<keyword evidence="4" id="KW-0862">Zinc</keyword>
<reference evidence="8" key="1">
    <citation type="journal article" date="2019" name="Int. J. Syst. Evol. Microbiol.">
        <title>The Global Catalogue of Microorganisms (GCM) 10K type strain sequencing project: providing services to taxonomists for standard genome sequencing and annotation.</title>
        <authorList>
            <consortium name="The Broad Institute Genomics Platform"/>
            <consortium name="The Broad Institute Genome Sequencing Center for Infectious Disease"/>
            <person name="Wu L."/>
            <person name="Ma J."/>
        </authorList>
    </citation>
    <scope>NUCLEOTIDE SEQUENCE [LARGE SCALE GENOMIC DNA]</scope>
    <source>
        <strain evidence="8">JCM 17555</strain>
    </source>
</reference>
<dbReference type="EMBL" id="BAABBO010000012">
    <property type="protein sequence ID" value="GAA3969230.1"/>
    <property type="molecule type" value="Genomic_DNA"/>
</dbReference>
<proteinExistence type="predicted"/>
<sequence>MPAFLSAALKPFASSFRWQGHGILEWTPPESLTATQEIFVISAGIHGNETAPVELLDQLVDEFVQSEKAAAPCLFLLGNLEAMQTQQRFIGTNLNRLFGPDSESAPIATGNTAAAREQHRARTLQLAVRCFQARHSDRLMIHLDLHTAIRRSEFTRFAILPPENDPSERLPDTALLNPLLVAAGMQACVRHQESGSTFSGWTAREFRAVSATLELGQVQAFGENDLSVLDEIRQTMSLCCSAEARQGRSLEEALGEHPVSGEMISFAVHHEIVRQTSGFTLHLADDVANFQRLPEGMRLYSDADQHYEVDHPEARILFPNAKVEIGHRAGLIVIPADSVTRPTQAN</sequence>
<feature type="domain" description="Succinylglutamate desuccinylase/Aspartoacylase catalytic" evidence="6">
    <location>
        <begin position="40"/>
        <end position="236"/>
    </location>
</feature>
<keyword evidence="8" id="KW-1185">Reference proteome</keyword>
<dbReference type="Proteomes" id="UP001501337">
    <property type="component" value="Unassembled WGS sequence"/>
</dbReference>
<dbReference type="InterPro" id="IPR007036">
    <property type="entry name" value="Aste_AspA_hybrid_dom"/>
</dbReference>
<dbReference type="SUPFAM" id="SSF53187">
    <property type="entry name" value="Zn-dependent exopeptidases"/>
    <property type="match status" value="1"/>
</dbReference>
<evidence type="ECO:0000259" key="6">
    <source>
        <dbReference type="Pfam" id="PF24827"/>
    </source>
</evidence>
<dbReference type="PANTHER" id="PTHR15162">
    <property type="entry name" value="ASPARTOACYLASE"/>
    <property type="match status" value="1"/>
</dbReference>
<dbReference type="RefSeq" id="WP_344807565.1">
    <property type="nucleotide sequence ID" value="NZ_BAABBO010000012.1"/>
</dbReference>
<evidence type="ECO:0000256" key="3">
    <source>
        <dbReference type="ARBA" id="ARBA00022801"/>
    </source>
</evidence>
<dbReference type="Pfam" id="PF24827">
    <property type="entry name" value="AstE_AspA_cat"/>
    <property type="match status" value="1"/>
</dbReference>
<evidence type="ECO:0000256" key="2">
    <source>
        <dbReference type="ARBA" id="ARBA00022723"/>
    </source>
</evidence>
<evidence type="ECO:0000256" key="1">
    <source>
        <dbReference type="ARBA" id="ARBA00001947"/>
    </source>
</evidence>
<dbReference type="Gene3D" id="2.40.50.630">
    <property type="match status" value="1"/>
</dbReference>
<name>A0ABP7PPR7_9GAMM</name>
<evidence type="ECO:0000259" key="5">
    <source>
        <dbReference type="Pfam" id="PF04952"/>
    </source>
</evidence>
<gene>
    <name evidence="7" type="primary">astE</name>
    <name evidence="7" type="ORF">GCM10022278_28740</name>
</gene>